<evidence type="ECO:0000256" key="1">
    <source>
        <dbReference type="ARBA" id="ARBA00005232"/>
    </source>
</evidence>
<reference evidence="7 8" key="1">
    <citation type="submission" date="2023-08" db="EMBL/GenBank/DDBJ databases">
        <title>Black Yeasts Isolated from many extreme environments.</title>
        <authorList>
            <person name="Coleine C."/>
            <person name="Stajich J.E."/>
            <person name="Selbmann L."/>
        </authorList>
    </citation>
    <scope>NUCLEOTIDE SEQUENCE [LARGE SCALE GENOMIC DNA]</scope>
    <source>
        <strain evidence="7 8">CCFEE 5885</strain>
    </source>
</reference>
<proteinExistence type="inferred from homology"/>
<dbReference type="Gene3D" id="3.30.559.10">
    <property type="entry name" value="Chloramphenicol acetyltransferase-like domain"/>
    <property type="match status" value="1"/>
</dbReference>
<dbReference type="PANTHER" id="PTHR22589">
    <property type="entry name" value="CARNITINE O-ACYLTRANSFERASE"/>
    <property type="match status" value="1"/>
</dbReference>
<evidence type="ECO:0000256" key="2">
    <source>
        <dbReference type="ARBA" id="ARBA00022679"/>
    </source>
</evidence>
<organism evidence="7 8">
    <name type="scientific">Lithohypha guttulata</name>
    <dbReference type="NCBI Taxonomy" id="1690604"/>
    <lineage>
        <taxon>Eukaryota</taxon>
        <taxon>Fungi</taxon>
        <taxon>Dikarya</taxon>
        <taxon>Ascomycota</taxon>
        <taxon>Pezizomycotina</taxon>
        <taxon>Eurotiomycetes</taxon>
        <taxon>Chaetothyriomycetidae</taxon>
        <taxon>Chaetothyriales</taxon>
        <taxon>Trichomeriaceae</taxon>
        <taxon>Lithohypha</taxon>
    </lineage>
</organism>
<feature type="compositionally biased region" description="Basic residues" evidence="5">
    <location>
        <begin position="1"/>
        <end position="10"/>
    </location>
</feature>
<feature type="domain" description="Choline/carnitine acyltransferase" evidence="6">
    <location>
        <begin position="39"/>
        <end position="590"/>
    </location>
</feature>
<dbReference type="SUPFAM" id="SSF52777">
    <property type="entry name" value="CoA-dependent acyltransferases"/>
    <property type="match status" value="2"/>
</dbReference>
<name>A0ABR0KQZ0_9EURO</name>
<comment type="caution">
    <text evidence="7">The sequence shown here is derived from an EMBL/GenBank/DDBJ whole genome shotgun (WGS) entry which is preliminary data.</text>
</comment>
<evidence type="ECO:0000256" key="3">
    <source>
        <dbReference type="ARBA" id="ARBA00023315"/>
    </source>
</evidence>
<keyword evidence="3 4" id="KW-0012">Acyltransferase</keyword>
<dbReference type="Proteomes" id="UP001345013">
    <property type="component" value="Unassembled WGS sequence"/>
</dbReference>
<evidence type="ECO:0000259" key="6">
    <source>
        <dbReference type="Pfam" id="PF00755"/>
    </source>
</evidence>
<accession>A0ABR0KQZ0</accession>
<dbReference type="EMBL" id="JAVRRG010000002">
    <property type="protein sequence ID" value="KAK5102390.1"/>
    <property type="molecule type" value="Genomic_DNA"/>
</dbReference>
<evidence type="ECO:0000256" key="4">
    <source>
        <dbReference type="RuleBase" id="RU003801"/>
    </source>
</evidence>
<feature type="region of interest" description="Disordered" evidence="5">
    <location>
        <begin position="1"/>
        <end position="20"/>
    </location>
</feature>
<dbReference type="InterPro" id="IPR000542">
    <property type="entry name" value="Carn_acyl_trans"/>
</dbReference>
<dbReference type="GO" id="GO:0004092">
    <property type="term" value="F:carnitine O-acetyltransferase activity"/>
    <property type="evidence" value="ECO:0007669"/>
    <property type="project" value="UniProtKB-EC"/>
</dbReference>
<gene>
    <name evidence="7" type="primary">CAT2</name>
    <name evidence="7" type="ORF">LTR24_000301</name>
</gene>
<dbReference type="InterPro" id="IPR042231">
    <property type="entry name" value="Cho/carn_acyl_trans_2"/>
</dbReference>
<comment type="similarity">
    <text evidence="1 4">Belongs to the carnitine/choline acetyltransferase family.</text>
</comment>
<dbReference type="PANTHER" id="PTHR22589:SF103">
    <property type="entry name" value="CARNITINE O-ACETYL-TRANSFERASE, ISOFORM A-RELATED"/>
    <property type="match status" value="1"/>
</dbReference>
<dbReference type="InterPro" id="IPR023213">
    <property type="entry name" value="CAT-like_dom_sf"/>
</dbReference>
<keyword evidence="8" id="KW-1185">Reference proteome</keyword>
<dbReference type="PROSITE" id="PS00440">
    <property type="entry name" value="ACYLTRANSF_C_2"/>
    <property type="match status" value="1"/>
</dbReference>
<evidence type="ECO:0000313" key="8">
    <source>
        <dbReference type="Proteomes" id="UP001345013"/>
    </source>
</evidence>
<dbReference type="Gene3D" id="3.30.559.70">
    <property type="entry name" value="Choline/Carnitine o-acyltransferase, domain 2"/>
    <property type="match status" value="1"/>
</dbReference>
<evidence type="ECO:0000313" key="7">
    <source>
        <dbReference type="EMBL" id="KAK5102390.1"/>
    </source>
</evidence>
<sequence length="611" mass="69189">MAPAQKRKLTGKSFTAEGPYKEDASKGAMLRFEDSLPRLPVPSLEDTCQRYLKSIHPLLSKEEYAASEKAVSSFPQQAATLQDRLIEKAEKPEVKNWIADWWNQAAYLDYKDPVVPYVSYFYSFRDDRKRRNPAKRAAAITFAALAFRKEVINGTLEPEYMRKKPMAMSSYQYMFHTCRVAAEPSDYPVQYSPEDNQYIIAIRHNNFFKIPTHVDGKQLNTSELEQQFAKVYKAAQTSPPIGSLTSLPRDQGAIARKNLLAASRNNENSLKQIEAAAFVICLDAASPVTREERARQYWHGDGANRWYDKPLELVVNDNGTAGFLGEHSMMDGTPTHRLCDTINALIVHEKLDFDDPTIRSSIPDPTAVRFDTGEQVIKDMASAQQQFATIIAAHELKVQAYQGYGKALIKKFKCSPDAYVQLVIQLAYHKMYGKCRPTYESAATRKYQQGRTETTRTVSDESVAFCDAMANHEIGSSECEDLFRKAVNQHVKYTQLASDGYGVDRHLFGLQKCLQKGEEAPDLYKDPAYTYTSTWYVSSSQLSSEYFNGYGWSQVIDQGWGIAYMINENSIQFNIVSKHLGSERMSHYLNEAAGDVRDMLLPSLETQKSKL</sequence>
<dbReference type="EC" id="2.3.1.7" evidence="7"/>
<dbReference type="InterPro" id="IPR039551">
    <property type="entry name" value="Cho/carn_acyl_trans"/>
</dbReference>
<protein>
    <submittedName>
        <fullName evidence="7">Carnitine O-acetyltransferase mitochondrial</fullName>
        <ecNumber evidence="7">2.3.1.7</ecNumber>
    </submittedName>
</protein>
<dbReference type="Pfam" id="PF00755">
    <property type="entry name" value="Carn_acyltransf"/>
    <property type="match status" value="1"/>
</dbReference>
<evidence type="ECO:0000256" key="5">
    <source>
        <dbReference type="SAM" id="MobiDB-lite"/>
    </source>
</evidence>
<keyword evidence="2 4" id="KW-0808">Transferase</keyword>